<reference evidence="1 2" key="1">
    <citation type="journal article" date="2020" name="Cell">
        <title>Large-Scale Comparative Analyses of Tick Genomes Elucidate Their Genetic Diversity and Vector Capacities.</title>
        <authorList>
            <consortium name="Tick Genome and Microbiome Consortium (TIGMIC)"/>
            <person name="Jia N."/>
            <person name="Wang J."/>
            <person name="Shi W."/>
            <person name="Du L."/>
            <person name="Sun Y."/>
            <person name="Zhan W."/>
            <person name="Jiang J.F."/>
            <person name="Wang Q."/>
            <person name="Zhang B."/>
            <person name="Ji P."/>
            <person name="Bell-Sakyi L."/>
            <person name="Cui X.M."/>
            <person name="Yuan T.T."/>
            <person name="Jiang B.G."/>
            <person name="Yang W.F."/>
            <person name="Lam T.T."/>
            <person name="Chang Q.C."/>
            <person name="Ding S.J."/>
            <person name="Wang X.J."/>
            <person name="Zhu J.G."/>
            <person name="Ruan X.D."/>
            <person name="Zhao L."/>
            <person name="Wei J.T."/>
            <person name="Ye R.Z."/>
            <person name="Que T.C."/>
            <person name="Du C.H."/>
            <person name="Zhou Y.H."/>
            <person name="Cheng J.X."/>
            <person name="Dai P.F."/>
            <person name="Guo W.B."/>
            <person name="Han X.H."/>
            <person name="Huang E.J."/>
            <person name="Li L.F."/>
            <person name="Wei W."/>
            <person name="Gao Y.C."/>
            <person name="Liu J.Z."/>
            <person name="Shao H.Z."/>
            <person name="Wang X."/>
            <person name="Wang C.C."/>
            <person name="Yang T.C."/>
            <person name="Huo Q.B."/>
            <person name="Li W."/>
            <person name="Chen H.Y."/>
            <person name="Chen S.E."/>
            <person name="Zhou L.G."/>
            <person name="Ni X.B."/>
            <person name="Tian J.H."/>
            <person name="Sheng Y."/>
            <person name="Liu T."/>
            <person name="Pan Y.S."/>
            <person name="Xia L.Y."/>
            <person name="Li J."/>
            <person name="Zhao F."/>
            <person name="Cao W.C."/>
        </authorList>
    </citation>
    <scope>NUCLEOTIDE SEQUENCE [LARGE SCALE GENOMIC DNA]</scope>
    <source>
        <strain evidence="1">HaeL-2018</strain>
    </source>
</reference>
<sequence>MQRRYLADIIEAVSVFVGNNSLEVGGDLVAIVDLLDTGVVRSESGDIYPGHIPSASVAERVGNLTARTVDALLSHDKPWNEVPAVRTLQGENCARTTAARGPIDQLYALADVLAK</sequence>
<dbReference type="Proteomes" id="UP000821853">
    <property type="component" value="Chromosome 3"/>
</dbReference>
<protein>
    <submittedName>
        <fullName evidence="1">Uncharacterized protein</fullName>
    </submittedName>
</protein>
<dbReference type="AlphaFoldDB" id="A0A9J6G3H7"/>
<comment type="caution">
    <text evidence="1">The sequence shown here is derived from an EMBL/GenBank/DDBJ whole genome shotgun (WGS) entry which is preliminary data.</text>
</comment>
<evidence type="ECO:0000313" key="2">
    <source>
        <dbReference type="Proteomes" id="UP000821853"/>
    </source>
</evidence>
<dbReference type="VEuPathDB" id="VectorBase:HLOH_050169"/>
<proteinExistence type="predicted"/>
<organism evidence="1 2">
    <name type="scientific">Haemaphysalis longicornis</name>
    <name type="common">Bush tick</name>
    <dbReference type="NCBI Taxonomy" id="44386"/>
    <lineage>
        <taxon>Eukaryota</taxon>
        <taxon>Metazoa</taxon>
        <taxon>Ecdysozoa</taxon>
        <taxon>Arthropoda</taxon>
        <taxon>Chelicerata</taxon>
        <taxon>Arachnida</taxon>
        <taxon>Acari</taxon>
        <taxon>Parasitiformes</taxon>
        <taxon>Ixodida</taxon>
        <taxon>Ixodoidea</taxon>
        <taxon>Ixodidae</taxon>
        <taxon>Haemaphysalinae</taxon>
        <taxon>Haemaphysalis</taxon>
    </lineage>
</organism>
<dbReference type="EMBL" id="JABSTR010000005">
    <property type="protein sequence ID" value="KAH9369797.1"/>
    <property type="molecule type" value="Genomic_DNA"/>
</dbReference>
<name>A0A9J6G3H7_HAELO</name>
<keyword evidence="2" id="KW-1185">Reference proteome</keyword>
<accession>A0A9J6G3H7</accession>
<gene>
    <name evidence="1" type="ORF">HPB48_011639</name>
</gene>
<evidence type="ECO:0000313" key="1">
    <source>
        <dbReference type="EMBL" id="KAH9369797.1"/>
    </source>
</evidence>